<dbReference type="InterPro" id="IPR050736">
    <property type="entry name" value="Sensor_HK_Regulatory"/>
</dbReference>
<reference evidence="16 17" key="1">
    <citation type="journal article" date="2017" name="Front. Microbiol.">
        <title>Comparative Genomic Analysis of the Class Epsilonproteobacteria and Proposed Reclassification to Epsilonbacteraeota (phyl. nov.).</title>
        <authorList>
            <person name="Waite D.W."/>
            <person name="Vanwonterghem I."/>
            <person name="Rinke C."/>
            <person name="Parks D.H."/>
            <person name="Zhang Y."/>
            <person name="Takai K."/>
            <person name="Sievert S.M."/>
            <person name="Simon J."/>
            <person name="Campbell B.J."/>
            <person name="Hanson T.E."/>
            <person name="Woyke T."/>
            <person name="Klotz M.G."/>
            <person name="Hugenholtz P."/>
        </authorList>
    </citation>
    <scope>NUCLEOTIDE SEQUENCE [LARGE SCALE GENOMIC DNA]</scope>
    <source>
        <strain evidence="16">UBA12443</strain>
    </source>
</reference>
<dbReference type="Gene3D" id="3.30.565.10">
    <property type="entry name" value="Histidine kinase-like ATPase, C-terminal domain"/>
    <property type="match status" value="1"/>
</dbReference>
<evidence type="ECO:0000256" key="10">
    <source>
        <dbReference type="ARBA" id="ARBA00022989"/>
    </source>
</evidence>
<dbReference type="SMART" id="SM00388">
    <property type="entry name" value="HisKA"/>
    <property type="match status" value="1"/>
</dbReference>
<evidence type="ECO:0000313" key="16">
    <source>
        <dbReference type="EMBL" id="DAB37974.1"/>
    </source>
</evidence>
<evidence type="ECO:0000256" key="2">
    <source>
        <dbReference type="ARBA" id="ARBA00004370"/>
    </source>
</evidence>
<dbReference type="AlphaFoldDB" id="A0A2D3WJT2"/>
<keyword evidence="10 14" id="KW-1133">Transmembrane helix</keyword>
<accession>A0A2D3WJT2</accession>
<keyword evidence="7" id="KW-0547">Nucleotide-binding</keyword>
<dbReference type="EMBL" id="DLUI01000120">
    <property type="protein sequence ID" value="DAB37974.1"/>
    <property type="molecule type" value="Genomic_DNA"/>
</dbReference>
<evidence type="ECO:0000256" key="12">
    <source>
        <dbReference type="ARBA" id="ARBA00023136"/>
    </source>
</evidence>
<evidence type="ECO:0000256" key="11">
    <source>
        <dbReference type="ARBA" id="ARBA00023012"/>
    </source>
</evidence>
<comment type="caution">
    <text evidence="16">The sequence shown here is derived from an EMBL/GenBank/DDBJ whole genome shotgun (WGS) entry which is preliminary data.</text>
</comment>
<dbReference type="GO" id="GO:0000155">
    <property type="term" value="F:phosphorelay sensor kinase activity"/>
    <property type="evidence" value="ECO:0007669"/>
    <property type="project" value="InterPro"/>
</dbReference>
<evidence type="ECO:0000256" key="9">
    <source>
        <dbReference type="ARBA" id="ARBA00022840"/>
    </source>
</evidence>
<keyword evidence="4" id="KW-0597">Phosphoprotein</keyword>
<keyword evidence="11" id="KW-0902">Two-component regulatory system</keyword>
<sequence length="597" mass="67736">MDEIRSRQWLSKNIPSYLETLRGAVVVFFKLLTSWLPHTLRQQFLLAISALIVLILGGGIMAVYTLNTSAATIHTLAEHRLVQMQKAQELVQLTLLIERKSYQLAQAESREQLHDNYGEILGHLSTFDDVVDQLASESEGNTLLELHHSSQLFRNTTNIAAQLREKELQADRNYPNALQSERGYLQELHNQAEELMTATQLQSEQFTRYYRESVQQLNELTQRNVQWVTLLLVGSLVIAGIVARWFLGVHVLGRLQQVSRDLRLDSTGTSANKEPQTHQGDTLRHDEIDEMAHALKLFWEDRRQLGERTVELIQARDAAESANKAKSLFLSNMSHELRTPLNAILGLSKTLHQDPLLSDTQRRNIDIINFSGEYLLTLINDILDIAKIESGKLQLQIAPFDLGAMVRDIQEIMGMRAEQKGLLLQFIQSSEFPRYIKGDEARLRQILINLIGNAVKFTEKGGVTVRLSLQPTIRNHLLIEIQDTGPGINPEDQKHIFLPFVQLAKDSVKGRTGFGLSIARQLAQLMGGNIVLISEPLMGSLFQIDLPLLLANEDEVHHHHHHQKMSEERTQSLRESEEEITSALLESTKGQYSLRKL</sequence>
<evidence type="ECO:0000256" key="5">
    <source>
        <dbReference type="ARBA" id="ARBA00022679"/>
    </source>
</evidence>
<evidence type="ECO:0000256" key="14">
    <source>
        <dbReference type="SAM" id="Phobius"/>
    </source>
</evidence>
<organism evidence="16 17">
    <name type="scientific">Sulfuricurvum kujiense</name>
    <dbReference type="NCBI Taxonomy" id="148813"/>
    <lineage>
        <taxon>Bacteria</taxon>
        <taxon>Pseudomonadati</taxon>
        <taxon>Campylobacterota</taxon>
        <taxon>Epsilonproteobacteria</taxon>
        <taxon>Campylobacterales</taxon>
        <taxon>Sulfurimonadaceae</taxon>
        <taxon>Sulfuricurvum</taxon>
    </lineage>
</organism>
<keyword evidence="12 14" id="KW-0472">Membrane</keyword>
<evidence type="ECO:0000256" key="1">
    <source>
        <dbReference type="ARBA" id="ARBA00000085"/>
    </source>
</evidence>
<dbReference type="GO" id="GO:0016020">
    <property type="term" value="C:membrane"/>
    <property type="evidence" value="ECO:0007669"/>
    <property type="project" value="UniProtKB-SubCell"/>
</dbReference>
<dbReference type="InterPro" id="IPR036097">
    <property type="entry name" value="HisK_dim/P_sf"/>
</dbReference>
<dbReference type="InterPro" id="IPR005467">
    <property type="entry name" value="His_kinase_dom"/>
</dbReference>
<dbReference type="InterPro" id="IPR036890">
    <property type="entry name" value="HATPase_C_sf"/>
</dbReference>
<dbReference type="FunFam" id="3.30.565.10:FF:000010">
    <property type="entry name" value="Sensor histidine kinase RcsC"/>
    <property type="match status" value="1"/>
</dbReference>
<dbReference type="SUPFAM" id="SSF47384">
    <property type="entry name" value="Homodimeric domain of signal transducing histidine kinase"/>
    <property type="match status" value="1"/>
</dbReference>
<evidence type="ECO:0000256" key="4">
    <source>
        <dbReference type="ARBA" id="ARBA00022553"/>
    </source>
</evidence>
<feature type="transmembrane region" description="Helical" evidence="14">
    <location>
        <begin position="227"/>
        <end position="247"/>
    </location>
</feature>
<dbReference type="SUPFAM" id="SSF55874">
    <property type="entry name" value="ATPase domain of HSP90 chaperone/DNA topoisomerase II/histidine kinase"/>
    <property type="match status" value="1"/>
</dbReference>
<evidence type="ECO:0000256" key="6">
    <source>
        <dbReference type="ARBA" id="ARBA00022692"/>
    </source>
</evidence>
<dbReference type="PANTHER" id="PTHR43711">
    <property type="entry name" value="TWO-COMPONENT HISTIDINE KINASE"/>
    <property type="match status" value="1"/>
</dbReference>
<dbReference type="InterPro" id="IPR003661">
    <property type="entry name" value="HisK_dim/P_dom"/>
</dbReference>
<feature type="transmembrane region" description="Helical" evidence="14">
    <location>
        <begin position="44"/>
        <end position="66"/>
    </location>
</feature>
<feature type="domain" description="Histidine kinase" evidence="15">
    <location>
        <begin position="332"/>
        <end position="550"/>
    </location>
</feature>
<dbReference type="Pfam" id="PF00512">
    <property type="entry name" value="HisKA"/>
    <property type="match status" value="1"/>
</dbReference>
<evidence type="ECO:0000256" key="7">
    <source>
        <dbReference type="ARBA" id="ARBA00022741"/>
    </source>
</evidence>
<feature type="transmembrane region" description="Helical" evidence="14">
    <location>
        <begin position="21"/>
        <end position="38"/>
    </location>
</feature>
<dbReference type="PRINTS" id="PR00344">
    <property type="entry name" value="BCTRLSENSOR"/>
</dbReference>
<feature type="region of interest" description="Disordered" evidence="13">
    <location>
        <begin position="559"/>
        <end position="580"/>
    </location>
</feature>
<dbReference type="FunFam" id="1.10.287.130:FF:000004">
    <property type="entry name" value="Ethylene receptor 1"/>
    <property type="match status" value="1"/>
</dbReference>
<dbReference type="PROSITE" id="PS50109">
    <property type="entry name" value="HIS_KIN"/>
    <property type="match status" value="1"/>
</dbReference>
<protein>
    <recommendedName>
        <fullName evidence="3">histidine kinase</fullName>
        <ecNumber evidence="3">2.7.13.3</ecNumber>
    </recommendedName>
</protein>
<comment type="subcellular location">
    <subcellularLocation>
        <location evidence="2">Membrane</location>
    </subcellularLocation>
</comment>
<keyword evidence="9" id="KW-0067">ATP-binding</keyword>
<dbReference type="Proteomes" id="UP000228859">
    <property type="component" value="Unassembled WGS sequence"/>
</dbReference>
<dbReference type="SMART" id="SM00387">
    <property type="entry name" value="HATPase_c"/>
    <property type="match status" value="1"/>
</dbReference>
<keyword evidence="5" id="KW-0808">Transferase</keyword>
<proteinExistence type="predicted"/>
<dbReference type="InterPro" id="IPR004358">
    <property type="entry name" value="Sig_transdc_His_kin-like_C"/>
</dbReference>
<comment type="catalytic activity">
    <reaction evidence="1">
        <text>ATP + protein L-histidine = ADP + protein N-phospho-L-histidine.</text>
        <dbReference type="EC" id="2.7.13.3"/>
    </reaction>
</comment>
<dbReference type="Gene3D" id="1.10.287.130">
    <property type="match status" value="1"/>
</dbReference>
<gene>
    <name evidence="16" type="ORF">CFH83_08440</name>
</gene>
<evidence type="ECO:0000259" key="15">
    <source>
        <dbReference type="PROSITE" id="PS50109"/>
    </source>
</evidence>
<keyword evidence="6 14" id="KW-0812">Transmembrane</keyword>
<evidence type="ECO:0000256" key="3">
    <source>
        <dbReference type="ARBA" id="ARBA00012438"/>
    </source>
</evidence>
<dbReference type="Pfam" id="PF02518">
    <property type="entry name" value="HATPase_c"/>
    <property type="match status" value="1"/>
</dbReference>
<dbReference type="PANTHER" id="PTHR43711:SF29">
    <property type="entry name" value="HISTIDINE KINASE"/>
    <property type="match status" value="1"/>
</dbReference>
<dbReference type="InterPro" id="IPR003594">
    <property type="entry name" value="HATPase_dom"/>
</dbReference>
<evidence type="ECO:0000256" key="13">
    <source>
        <dbReference type="SAM" id="MobiDB-lite"/>
    </source>
</evidence>
<dbReference type="CDD" id="cd16922">
    <property type="entry name" value="HATPase_EvgS-ArcB-TorS-like"/>
    <property type="match status" value="1"/>
</dbReference>
<name>A0A2D3WJT2_9BACT</name>
<evidence type="ECO:0000313" key="17">
    <source>
        <dbReference type="Proteomes" id="UP000228859"/>
    </source>
</evidence>
<evidence type="ECO:0000256" key="8">
    <source>
        <dbReference type="ARBA" id="ARBA00022777"/>
    </source>
</evidence>
<dbReference type="EC" id="2.7.13.3" evidence="3"/>
<keyword evidence="8" id="KW-0418">Kinase</keyword>
<feature type="compositionally biased region" description="Basic and acidic residues" evidence="13">
    <location>
        <begin position="564"/>
        <end position="575"/>
    </location>
</feature>
<dbReference type="GO" id="GO:0005524">
    <property type="term" value="F:ATP binding"/>
    <property type="evidence" value="ECO:0007669"/>
    <property type="project" value="UniProtKB-KW"/>
</dbReference>
<dbReference type="CDD" id="cd00082">
    <property type="entry name" value="HisKA"/>
    <property type="match status" value="1"/>
</dbReference>